<dbReference type="InterPro" id="IPR014284">
    <property type="entry name" value="RNA_pol_sigma-70_dom"/>
</dbReference>
<dbReference type="SUPFAM" id="SSF88946">
    <property type="entry name" value="Sigma2 domain of RNA polymerase sigma factors"/>
    <property type="match status" value="1"/>
</dbReference>
<feature type="domain" description="RNA polymerase sigma factor 70 region 4 type 2" evidence="6">
    <location>
        <begin position="126"/>
        <end position="176"/>
    </location>
</feature>
<dbReference type="InterPro" id="IPR013324">
    <property type="entry name" value="RNA_pol_sigma_r3/r4-like"/>
</dbReference>
<organism evidence="7 8">
    <name type="scientific">Acaryochloris marina (strain MBIC 11017)</name>
    <dbReference type="NCBI Taxonomy" id="329726"/>
    <lineage>
        <taxon>Bacteria</taxon>
        <taxon>Bacillati</taxon>
        <taxon>Cyanobacteriota</taxon>
        <taxon>Cyanophyceae</taxon>
        <taxon>Acaryochloridales</taxon>
        <taxon>Acaryochloridaceae</taxon>
        <taxon>Acaryochloris</taxon>
    </lineage>
</organism>
<evidence type="ECO:0000256" key="4">
    <source>
        <dbReference type="ARBA" id="ARBA00023163"/>
    </source>
</evidence>
<dbReference type="GO" id="GO:0003677">
    <property type="term" value="F:DNA binding"/>
    <property type="evidence" value="ECO:0007669"/>
    <property type="project" value="InterPro"/>
</dbReference>
<dbReference type="GO" id="GO:0016987">
    <property type="term" value="F:sigma factor activity"/>
    <property type="evidence" value="ECO:0007669"/>
    <property type="project" value="UniProtKB-KW"/>
</dbReference>
<dbReference type="InterPro" id="IPR036388">
    <property type="entry name" value="WH-like_DNA-bd_sf"/>
</dbReference>
<dbReference type="CDD" id="cd06171">
    <property type="entry name" value="Sigma70_r4"/>
    <property type="match status" value="1"/>
</dbReference>
<name>B0C0D7_ACAM1</name>
<evidence type="ECO:0000259" key="6">
    <source>
        <dbReference type="Pfam" id="PF08281"/>
    </source>
</evidence>
<dbReference type="RefSeq" id="WP_012164931.1">
    <property type="nucleotide sequence ID" value="NC_009925.1"/>
</dbReference>
<gene>
    <name evidence="7" type="primary">rpoE</name>
    <name evidence="7" type="ordered locus">AM1_4655</name>
</gene>
<protein>
    <submittedName>
        <fullName evidence="7">RNA polymerase sigma-24 subunit</fullName>
    </submittedName>
</protein>
<evidence type="ECO:0000256" key="1">
    <source>
        <dbReference type="ARBA" id="ARBA00010641"/>
    </source>
</evidence>
<dbReference type="eggNOG" id="COG1595">
    <property type="taxonomic scope" value="Bacteria"/>
</dbReference>
<dbReference type="InterPro" id="IPR013249">
    <property type="entry name" value="RNA_pol_sigma70_r4_t2"/>
</dbReference>
<keyword evidence="3" id="KW-0731">Sigma factor</keyword>
<dbReference type="GO" id="GO:0006352">
    <property type="term" value="P:DNA-templated transcription initiation"/>
    <property type="evidence" value="ECO:0007669"/>
    <property type="project" value="InterPro"/>
</dbReference>
<dbReference type="SUPFAM" id="SSF88659">
    <property type="entry name" value="Sigma3 and sigma4 domains of RNA polymerase sigma factors"/>
    <property type="match status" value="1"/>
</dbReference>
<sequence length="187" mass="21888">MSTEQLSTDDSDHALIQGCLRGSTQSFRVLYRRHQARVRSTLMSLCDPEVLDDLVQDVFFRVWKGLPKMEGRAKFTTWLYRITWNVAADYRRSAAQKRTRWQALIHQLPSQSTEPNWQHLHHQDLIKRGMGQLSFEHRSVIVLHDLQDLPQQEIAEMFEIPVGTVKSRLYHARAALRKFLQHEGISL</sequence>
<dbReference type="AlphaFoldDB" id="B0C0D7"/>
<keyword evidence="2" id="KW-0805">Transcription regulation</keyword>
<accession>B0C0D7</accession>
<dbReference type="OrthoDB" id="9784984at2"/>
<reference evidence="7 8" key="1">
    <citation type="journal article" date="2008" name="Proc. Natl. Acad. Sci. U.S.A.">
        <title>Niche adaptation and genome expansion in the chlorophyll d-producing cyanobacterium Acaryochloris marina.</title>
        <authorList>
            <person name="Swingley W.D."/>
            <person name="Chen M."/>
            <person name="Cheung P.C."/>
            <person name="Conrad A.L."/>
            <person name="Dejesa L.C."/>
            <person name="Hao J."/>
            <person name="Honchak B.M."/>
            <person name="Karbach L.E."/>
            <person name="Kurdoglu A."/>
            <person name="Lahiri S."/>
            <person name="Mastrian S.D."/>
            <person name="Miyashita H."/>
            <person name="Page L."/>
            <person name="Ramakrishna P."/>
            <person name="Satoh S."/>
            <person name="Sattley W.M."/>
            <person name="Shimada Y."/>
            <person name="Taylor H.L."/>
            <person name="Tomo T."/>
            <person name="Tsuchiya T."/>
            <person name="Wang Z.T."/>
            <person name="Raymond J."/>
            <person name="Mimuro M."/>
            <person name="Blankenship R.E."/>
            <person name="Touchman J.W."/>
        </authorList>
    </citation>
    <scope>NUCLEOTIDE SEQUENCE [LARGE SCALE GENOMIC DNA]</scope>
    <source>
        <strain evidence="8">MBIC 11017</strain>
    </source>
</reference>
<dbReference type="InterPro" id="IPR039425">
    <property type="entry name" value="RNA_pol_sigma-70-like"/>
</dbReference>
<evidence type="ECO:0000256" key="3">
    <source>
        <dbReference type="ARBA" id="ARBA00023082"/>
    </source>
</evidence>
<comment type="similarity">
    <text evidence="1">Belongs to the sigma-70 factor family. ECF subfamily.</text>
</comment>
<evidence type="ECO:0000313" key="8">
    <source>
        <dbReference type="Proteomes" id="UP000000268"/>
    </source>
</evidence>
<feature type="domain" description="RNA polymerase sigma-70 region 2" evidence="5">
    <location>
        <begin position="30"/>
        <end position="95"/>
    </location>
</feature>
<dbReference type="PANTHER" id="PTHR43133">
    <property type="entry name" value="RNA POLYMERASE ECF-TYPE SIGMA FACTO"/>
    <property type="match status" value="1"/>
</dbReference>
<evidence type="ECO:0000313" key="7">
    <source>
        <dbReference type="EMBL" id="ABW29629.1"/>
    </source>
</evidence>
<dbReference type="NCBIfam" id="NF009171">
    <property type="entry name" value="PRK12518.1"/>
    <property type="match status" value="1"/>
</dbReference>
<dbReference type="PANTHER" id="PTHR43133:SF51">
    <property type="entry name" value="RNA POLYMERASE SIGMA FACTOR"/>
    <property type="match status" value="1"/>
</dbReference>
<dbReference type="Gene3D" id="1.10.1740.10">
    <property type="match status" value="1"/>
</dbReference>
<dbReference type="EMBL" id="CP000828">
    <property type="protein sequence ID" value="ABW29629.1"/>
    <property type="molecule type" value="Genomic_DNA"/>
</dbReference>
<dbReference type="KEGG" id="amr:AM1_4655"/>
<dbReference type="InterPro" id="IPR013325">
    <property type="entry name" value="RNA_pol_sigma_r2"/>
</dbReference>
<evidence type="ECO:0000256" key="2">
    <source>
        <dbReference type="ARBA" id="ARBA00023015"/>
    </source>
</evidence>
<keyword evidence="8" id="KW-1185">Reference proteome</keyword>
<keyword evidence="4" id="KW-0804">Transcription</keyword>
<dbReference type="Pfam" id="PF08281">
    <property type="entry name" value="Sigma70_r4_2"/>
    <property type="match status" value="1"/>
</dbReference>
<dbReference type="Gene3D" id="1.10.10.10">
    <property type="entry name" value="Winged helix-like DNA-binding domain superfamily/Winged helix DNA-binding domain"/>
    <property type="match status" value="1"/>
</dbReference>
<dbReference type="Pfam" id="PF04542">
    <property type="entry name" value="Sigma70_r2"/>
    <property type="match status" value="1"/>
</dbReference>
<dbReference type="HOGENOM" id="CLU_047691_3_0_3"/>
<dbReference type="NCBIfam" id="TIGR02937">
    <property type="entry name" value="sigma70-ECF"/>
    <property type="match status" value="1"/>
</dbReference>
<dbReference type="Proteomes" id="UP000000268">
    <property type="component" value="Chromosome"/>
</dbReference>
<evidence type="ECO:0000259" key="5">
    <source>
        <dbReference type="Pfam" id="PF04542"/>
    </source>
</evidence>
<dbReference type="InterPro" id="IPR007627">
    <property type="entry name" value="RNA_pol_sigma70_r2"/>
</dbReference>
<proteinExistence type="inferred from homology"/>
<dbReference type="STRING" id="329726.AM1_4655"/>